<dbReference type="EC" id="3.4.21.-" evidence="11"/>
<dbReference type="InterPro" id="IPR043504">
    <property type="entry name" value="Peptidase_S1_PA_chymotrypsin"/>
</dbReference>
<feature type="signal peptide" evidence="12">
    <location>
        <begin position="1"/>
        <end position="28"/>
    </location>
</feature>
<dbReference type="InterPro" id="IPR001314">
    <property type="entry name" value="Peptidase_S1A"/>
</dbReference>
<feature type="domain" description="Peptidase S1" evidence="13">
    <location>
        <begin position="123"/>
        <end position="372"/>
    </location>
</feature>
<dbReference type="FunFam" id="2.40.10.10:FF:000015">
    <property type="entry name" value="Atrial natriuretic peptide-converting enzyme"/>
    <property type="match status" value="1"/>
</dbReference>
<keyword evidence="8" id="KW-1015">Disulfide bond</keyword>
<dbReference type="GO" id="GO:0006508">
    <property type="term" value="P:proteolysis"/>
    <property type="evidence" value="ECO:0007669"/>
    <property type="project" value="UniProtKB-KW"/>
</dbReference>
<dbReference type="Proteomes" id="UP001367676">
    <property type="component" value="Unassembled WGS sequence"/>
</dbReference>
<dbReference type="InterPro" id="IPR018114">
    <property type="entry name" value="TRYPSIN_HIS"/>
</dbReference>
<evidence type="ECO:0000256" key="3">
    <source>
        <dbReference type="ARBA" id="ARBA00022670"/>
    </source>
</evidence>
<evidence type="ECO:0000256" key="9">
    <source>
        <dbReference type="ARBA" id="ARBA00023180"/>
    </source>
</evidence>
<evidence type="ECO:0000256" key="6">
    <source>
        <dbReference type="ARBA" id="ARBA00022825"/>
    </source>
</evidence>
<dbReference type="Gene3D" id="2.40.10.10">
    <property type="entry name" value="Trypsin-like serine proteases"/>
    <property type="match status" value="1"/>
</dbReference>
<reference evidence="15 16" key="1">
    <citation type="submission" date="2024-03" db="EMBL/GenBank/DDBJ databases">
        <title>Adaptation during the transition from Ophiocordyceps entomopathogen to insect associate is accompanied by gene loss and intensified selection.</title>
        <authorList>
            <person name="Ward C.M."/>
            <person name="Onetto C.A."/>
            <person name="Borneman A.R."/>
        </authorList>
    </citation>
    <scope>NUCLEOTIDE SEQUENCE [LARGE SCALE GENOMIC DNA]</scope>
    <source>
        <strain evidence="15">AWRI1</strain>
        <tissue evidence="15">Single Adult Female</tissue>
    </source>
</reference>
<comment type="caution">
    <text evidence="15">The sequence shown here is derived from an EMBL/GenBank/DDBJ whole genome shotgun (WGS) entry which is preliminary data.</text>
</comment>
<dbReference type="InterPro" id="IPR009003">
    <property type="entry name" value="Peptidase_S1_PA"/>
</dbReference>
<name>A0AAN9TFC2_9HEMI</name>
<comment type="domain">
    <text evidence="12">The clip domain consists of 35-55 residues which are 'knitted' together usually by 3 conserved disulfide bonds forming a clip-like compact structure.</text>
</comment>
<dbReference type="PROSITE" id="PS50240">
    <property type="entry name" value="TRYPSIN_DOM"/>
    <property type="match status" value="1"/>
</dbReference>
<sequence length="372" mass="41099">MINQNRFPTDCLAFLILLAVLSISRTESQRSSVTSCVTPHKKVGNCISIKACNELMWLILNKKSDKKAMSFLRESQCGFENNQPKVCCKIVGPTLLTTSSQARITAGLSKYADCGTNEVTHKIIGGEEVQAGDYPWMVSLGYRRDTNPGPEWYCGGTLISDKYVLTAAHCVTGIAPWELYVVRLGDVNLDDSVDDGATPMDVNVQSIKIHQRYSSSPVINDIALIKLQKSVRFTPLIKPICLPESPEFRKNILTNQTAYVAGWGRTSIEGPFSSILLDLKLPILNIEDCKRSYSSRPGSHLDSRNLCAGFWNGGKDSCQGDSGGPLMWSNQTTARFYIVGIVSYGMKCAERGYPGVYTRVSEYIDWISSNMS</sequence>
<dbReference type="PANTHER" id="PTHR24252">
    <property type="entry name" value="ACROSIN-RELATED"/>
    <property type="match status" value="1"/>
</dbReference>
<organism evidence="15 16">
    <name type="scientific">Parthenolecanium corni</name>
    <dbReference type="NCBI Taxonomy" id="536013"/>
    <lineage>
        <taxon>Eukaryota</taxon>
        <taxon>Metazoa</taxon>
        <taxon>Ecdysozoa</taxon>
        <taxon>Arthropoda</taxon>
        <taxon>Hexapoda</taxon>
        <taxon>Insecta</taxon>
        <taxon>Pterygota</taxon>
        <taxon>Neoptera</taxon>
        <taxon>Paraneoptera</taxon>
        <taxon>Hemiptera</taxon>
        <taxon>Sternorrhyncha</taxon>
        <taxon>Coccoidea</taxon>
        <taxon>Coccidae</taxon>
        <taxon>Parthenolecanium</taxon>
    </lineage>
</organism>
<evidence type="ECO:0000256" key="7">
    <source>
        <dbReference type="ARBA" id="ARBA00023145"/>
    </source>
</evidence>
<dbReference type="Pfam" id="PF12032">
    <property type="entry name" value="CLIP"/>
    <property type="match status" value="1"/>
</dbReference>
<dbReference type="InterPro" id="IPR022700">
    <property type="entry name" value="CLIP"/>
</dbReference>
<evidence type="ECO:0000313" key="15">
    <source>
        <dbReference type="EMBL" id="KAK7584139.1"/>
    </source>
</evidence>
<dbReference type="PANTHER" id="PTHR24252:SF7">
    <property type="entry name" value="HYALIN"/>
    <property type="match status" value="1"/>
</dbReference>
<evidence type="ECO:0000256" key="4">
    <source>
        <dbReference type="ARBA" id="ARBA00022729"/>
    </source>
</evidence>
<keyword evidence="16" id="KW-1185">Reference proteome</keyword>
<dbReference type="PROSITE" id="PS00134">
    <property type="entry name" value="TRYPSIN_HIS"/>
    <property type="match status" value="1"/>
</dbReference>
<evidence type="ECO:0000256" key="2">
    <source>
        <dbReference type="ARBA" id="ARBA00022525"/>
    </source>
</evidence>
<dbReference type="Pfam" id="PF00089">
    <property type="entry name" value="Trypsin"/>
    <property type="match status" value="1"/>
</dbReference>
<dbReference type="SMART" id="SM00680">
    <property type="entry name" value="CLIP"/>
    <property type="match status" value="1"/>
</dbReference>
<keyword evidence="6 11" id="KW-0720">Serine protease</keyword>
<keyword evidence="4 12" id="KW-0732">Signal</keyword>
<comment type="subcellular location">
    <subcellularLocation>
        <location evidence="1 12">Secreted</location>
    </subcellularLocation>
</comment>
<comment type="similarity">
    <text evidence="10 12">Belongs to the peptidase S1 family. CLIP subfamily.</text>
</comment>
<dbReference type="InterPro" id="IPR038565">
    <property type="entry name" value="CLIP_sf"/>
</dbReference>
<evidence type="ECO:0000259" key="13">
    <source>
        <dbReference type="PROSITE" id="PS50240"/>
    </source>
</evidence>
<gene>
    <name evidence="15" type="ORF">V9T40_005102</name>
</gene>
<evidence type="ECO:0000256" key="1">
    <source>
        <dbReference type="ARBA" id="ARBA00004613"/>
    </source>
</evidence>
<feature type="chain" id="PRO_5042665848" description="CLIP domain-containing serine protease" evidence="12">
    <location>
        <begin position="29"/>
        <end position="372"/>
    </location>
</feature>
<keyword evidence="5 11" id="KW-0378">Hydrolase</keyword>
<keyword evidence="3 11" id="KW-0645">Protease</keyword>
<keyword evidence="7" id="KW-0865">Zymogen</keyword>
<keyword evidence="9" id="KW-0325">Glycoprotein</keyword>
<dbReference type="PRINTS" id="PR00722">
    <property type="entry name" value="CHYMOTRYPSIN"/>
</dbReference>
<keyword evidence="2 12" id="KW-0964">Secreted</keyword>
<feature type="domain" description="Clip" evidence="14">
    <location>
        <begin position="35"/>
        <end position="88"/>
    </location>
</feature>
<evidence type="ECO:0000256" key="12">
    <source>
        <dbReference type="RuleBase" id="RU366078"/>
    </source>
</evidence>
<protein>
    <recommendedName>
        <fullName evidence="12">CLIP domain-containing serine protease</fullName>
        <ecNumber evidence="11">3.4.21.-</ecNumber>
    </recommendedName>
</protein>
<dbReference type="Gene3D" id="3.30.1640.30">
    <property type="match status" value="1"/>
</dbReference>
<dbReference type="SUPFAM" id="SSF50494">
    <property type="entry name" value="Trypsin-like serine proteases"/>
    <property type="match status" value="1"/>
</dbReference>
<dbReference type="EMBL" id="JBBCAQ010000032">
    <property type="protein sequence ID" value="KAK7584139.1"/>
    <property type="molecule type" value="Genomic_DNA"/>
</dbReference>
<evidence type="ECO:0000313" key="16">
    <source>
        <dbReference type="Proteomes" id="UP001367676"/>
    </source>
</evidence>
<dbReference type="CDD" id="cd00190">
    <property type="entry name" value="Tryp_SPc"/>
    <property type="match status" value="1"/>
</dbReference>
<dbReference type="PROSITE" id="PS00135">
    <property type="entry name" value="TRYPSIN_SER"/>
    <property type="match status" value="1"/>
</dbReference>
<proteinExistence type="inferred from homology"/>
<evidence type="ECO:0000256" key="8">
    <source>
        <dbReference type="ARBA" id="ARBA00023157"/>
    </source>
</evidence>
<dbReference type="InterPro" id="IPR001254">
    <property type="entry name" value="Trypsin_dom"/>
</dbReference>
<evidence type="ECO:0000256" key="10">
    <source>
        <dbReference type="ARBA" id="ARBA00024195"/>
    </source>
</evidence>
<evidence type="ECO:0000259" key="14">
    <source>
        <dbReference type="PROSITE" id="PS51888"/>
    </source>
</evidence>
<dbReference type="SMART" id="SM00020">
    <property type="entry name" value="Tryp_SPc"/>
    <property type="match status" value="1"/>
</dbReference>
<dbReference type="GO" id="GO:0005576">
    <property type="term" value="C:extracellular region"/>
    <property type="evidence" value="ECO:0007669"/>
    <property type="project" value="UniProtKB-SubCell"/>
</dbReference>
<dbReference type="PROSITE" id="PS51888">
    <property type="entry name" value="CLIP"/>
    <property type="match status" value="1"/>
</dbReference>
<dbReference type="InterPro" id="IPR033116">
    <property type="entry name" value="TRYPSIN_SER"/>
</dbReference>
<dbReference type="AlphaFoldDB" id="A0AAN9TFC2"/>
<dbReference type="GO" id="GO:0004252">
    <property type="term" value="F:serine-type endopeptidase activity"/>
    <property type="evidence" value="ECO:0007669"/>
    <property type="project" value="UniProtKB-UniRule"/>
</dbReference>
<evidence type="ECO:0000256" key="11">
    <source>
        <dbReference type="RuleBase" id="RU363034"/>
    </source>
</evidence>
<evidence type="ECO:0000256" key="5">
    <source>
        <dbReference type="ARBA" id="ARBA00022801"/>
    </source>
</evidence>
<accession>A0AAN9TFC2</accession>
<dbReference type="FunFam" id="3.30.1640.30:FF:000001">
    <property type="entry name" value="Serine protease 7"/>
    <property type="match status" value="1"/>
</dbReference>